<organism evidence="2 3">
    <name type="scientific">Basidiobolus ranarum</name>
    <dbReference type="NCBI Taxonomy" id="34480"/>
    <lineage>
        <taxon>Eukaryota</taxon>
        <taxon>Fungi</taxon>
        <taxon>Fungi incertae sedis</taxon>
        <taxon>Zoopagomycota</taxon>
        <taxon>Entomophthoromycotina</taxon>
        <taxon>Basidiobolomycetes</taxon>
        <taxon>Basidiobolales</taxon>
        <taxon>Basidiobolaceae</taxon>
        <taxon>Basidiobolus</taxon>
    </lineage>
</organism>
<reference evidence="2 3" key="1">
    <citation type="submission" date="2023-04" db="EMBL/GenBank/DDBJ databases">
        <title>Genome of Basidiobolus ranarum AG-B5.</title>
        <authorList>
            <person name="Stajich J.E."/>
            <person name="Carter-House D."/>
            <person name="Gryganskyi A."/>
        </authorList>
    </citation>
    <scope>NUCLEOTIDE SEQUENCE [LARGE SCALE GENOMIC DNA]</scope>
    <source>
        <strain evidence="2 3">AG-B5</strain>
    </source>
</reference>
<proteinExistence type="predicted"/>
<feature type="signal peptide" evidence="1">
    <location>
        <begin position="1"/>
        <end position="21"/>
    </location>
</feature>
<evidence type="ECO:0000313" key="3">
    <source>
        <dbReference type="Proteomes" id="UP001479436"/>
    </source>
</evidence>
<accession>A0ABR2X2A9</accession>
<keyword evidence="3" id="KW-1185">Reference proteome</keyword>
<evidence type="ECO:0000313" key="2">
    <source>
        <dbReference type="EMBL" id="KAK9767900.1"/>
    </source>
</evidence>
<keyword evidence="1" id="KW-0732">Signal</keyword>
<sequence>MFIKSLASVTAILAVVSLTSGKPITVGDASINHLTFVNSAESFCLFLPTKPGMIIGEHEDDAEVFCTKSDSVAPNAQMLPAGFIQSAHFGQTDSYVQVTGQMNPDAYQLSRQDGGGQFDNRGAPSNSGCAGYTYFVSLIEPNTGTYCIRCCNEKDDCNMGLSTAGCDTVIPGDYS</sequence>
<evidence type="ECO:0000256" key="1">
    <source>
        <dbReference type="SAM" id="SignalP"/>
    </source>
</evidence>
<dbReference type="Proteomes" id="UP001479436">
    <property type="component" value="Unassembled WGS sequence"/>
</dbReference>
<protein>
    <submittedName>
        <fullName evidence="2">Uncharacterized protein</fullName>
    </submittedName>
</protein>
<name>A0ABR2X2A9_9FUNG</name>
<comment type="caution">
    <text evidence="2">The sequence shown here is derived from an EMBL/GenBank/DDBJ whole genome shotgun (WGS) entry which is preliminary data.</text>
</comment>
<dbReference type="EMBL" id="JASJQH010000046">
    <property type="protein sequence ID" value="KAK9767900.1"/>
    <property type="molecule type" value="Genomic_DNA"/>
</dbReference>
<feature type="chain" id="PRO_5045595805" evidence="1">
    <location>
        <begin position="22"/>
        <end position="175"/>
    </location>
</feature>
<gene>
    <name evidence="2" type="ORF">K7432_001880</name>
</gene>